<proteinExistence type="predicted"/>
<feature type="region of interest" description="Disordered" evidence="1">
    <location>
        <begin position="39"/>
        <end position="103"/>
    </location>
</feature>
<keyword evidence="3" id="KW-1185">Reference proteome</keyword>
<evidence type="ECO:0000256" key="1">
    <source>
        <dbReference type="SAM" id="MobiDB-lite"/>
    </source>
</evidence>
<dbReference type="EMBL" id="JAGKHQ010000601">
    <property type="protein sequence ID" value="KAG7466724.1"/>
    <property type="molecule type" value="Genomic_DNA"/>
</dbReference>
<feature type="compositionally biased region" description="Polar residues" evidence="1">
    <location>
        <begin position="71"/>
        <end position="84"/>
    </location>
</feature>
<comment type="caution">
    <text evidence="2">The sequence shown here is derived from an EMBL/GenBank/DDBJ whole genome shotgun (WGS) entry which is preliminary data.</text>
</comment>
<dbReference type="AlphaFoldDB" id="A0AAV6PKF6"/>
<evidence type="ECO:0000313" key="2">
    <source>
        <dbReference type="EMBL" id="KAG7466724.1"/>
    </source>
</evidence>
<protein>
    <submittedName>
        <fullName evidence="2">Uncharacterized protein</fullName>
    </submittedName>
</protein>
<feature type="compositionally biased region" description="Basic and acidic residues" evidence="1">
    <location>
        <begin position="85"/>
        <end position="103"/>
    </location>
</feature>
<gene>
    <name evidence="2" type="ORF">JOB18_034595</name>
</gene>
<sequence length="103" mass="11642">MKRSQSDKKRDILLKRINVKCLLQSGLLQSVFCLQFHTNGPTETRETSGSETPDNNDNNNSSDDGDEVTAVNRTGNCLSSPAETSQRDERRRKTRKRLSEAEE</sequence>
<dbReference type="Proteomes" id="UP000693946">
    <property type="component" value="Unassembled WGS sequence"/>
</dbReference>
<accession>A0AAV6PKF6</accession>
<organism evidence="2 3">
    <name type="scientific">Solea senegalensis</name>
    <name type="common">Senegalese sole</name>
    <dbReference type="NCBI Taxonomy" id="28829"/>
    <lineage>
        <taxon>Eukaryota</taxon>
        <taxon>Metazoa</taxon>
        <taxon>Chordata</taxon>
        <taxon>Craniata</taxon>
        <taxon>Vertebrata</taxon>
        <taxon>Euteleostomi</taxon>
        <taxon>Actinopterygii</taxon>
        <taxon>Neopterygii</taxon>
        <taxon>Teleostei</taxon>
        <taxon>Neoteleostei</taxon>
        <taxon>Acanthomorphata</taxon>
        <taxon>Carangaria</taxon>
        <taxon>Pleuronectiformes</taxon>
        <taxon>Pleuronectoidei</taxon>
        <taxon>Soleidae</taxon>
        <taxon>Solea</taxon>
    </lineage>
</organism>
<reference evidence="2 3" key="1">
    <citation type="journal article" date="2021" name="Sci. Rep.">
        <title>Chromosome anchoring in Senegalese sole (Solea senegalensis) reveals sex-associated markers and genome rearrangements in flatfish.</title>
        <authorList>
            <person name="Guerrero-Cozar I."/>
            <person name="Gomez-Garrido J."/>
            <person name="Berbel C."/>
            <person name="Martinez-Blanch J.F."/>
            <person name="Alioto T."/>
            <person name="Claros M.G."/>
            <person name="Gagnaire P.A."/>
            <person name="Manchado M."/>
        </authorList>
    </citation>
    <scope>NUCLEOTIDE SEQUENCE [LARGE SCALE GENOMIC DNA]</scope>
    <source>
        <strain evidence="2">Sse05_10M</strain>
    </source>
</reference>
<name>A0AAV6PKF6_SOLSE</name>
<evidence type="ECO:0000313" key="3">
    <source>
        <dbReference type="Proteomes" id="UP000693946"/>
    </source>
</evidence>